<feature type="domain" description="Thioredoxin-like fold" evidence="9">
    <location>
        <begin position="104"/>
        <end position="228"/>
    </location>
</feature>
<evidence type="ECO:0000256" key="6">
    <source>
        <dbReference type="ARBA" id="ARBA00023284"/>
    </source>
</evidence>
<dbReference type="InterPro" id="IPR033954">
    <property type="entry name" value="DiS-bond_Isoase_DsbC/G"/>
</dbReference>
<sequence length="233" mass="25622">MKKIAFCLSLIFTAFTGNVFADNSMIDKSLSKMGLKAESVNPSGITGVSSVLTQHGTIYISDDGNYMFQGPLYDISGKTPKQVVNKSLVKKLETLKDQMIIYKAPKEKYVVTVFTDITCGYCHKLHENMKEYNDEGITIRYLAFPRHGLQHQSAKDMQSIWCSAKAAKALDAAFKGEKILPIESCKKDIAKHYELGLQLGVNGTPAIVLKDGTLISGFLPPKELANALAQHGE</sequence>
<evidence type="ECO:0000259" key="8">
    <source>
        <dbReference type="Pfam" id="PF10411"/>
    </source>
</evidence>
<dbReference type="AlphaFoldDB" id="A0A1N6MV12"/>
<dbReference type="PROSITE" id="PS00194">
    <property type="entry name" value="THIOREDOXIN_1"/>
    <property type="match status" value="1"/>
</dbReference>
<dbReference type="OrthoDB" id="12976at2"/>
<keyword evidence="4 7" id="KW-0574">Periplasm</keyword>
<dbReference type="GO" id="GO:0042597">
    <property type="term" value="C:periplasmic space"/>
    <property type="evidence" value="ECO:0007669"/>
    <property type="project" value="UniProtKB-SubCell"/>
</dbReference>
<dbReference type="NCBIfam" id="NF008129">
    <property type="entry name" value="PRK10877.1"/>
    <property type="match status" value="1"/>
</dbReference>
<dbReference type="InterPro" id="IPR018950">
    <property type="entry name" value="DiS-bond_isomerase_DsbC/G_N"/>
</dbReference>
<feature type="chain" id="PRO_5011822507" description="Thiol:disulfide interchange protein" evidence="7">
    <location>
        <begin position="22"/>
        <end position="233"/>
    </location>
</feature>
<dbReference type="InterPro" id="IPR036249">
    <property type="entry name" value="Thioredoxin-like_sf"/>
</dbReference>
<dbReference type="SUPFAM" id="SSF52833">
    <property type="entry name" value="Thioredoxin-like"/>
    <property type="match status" value="1"/>
</dbReference>
<dbReference type="SUPFAM" id="SSF54423">
    <property type="entry name" value="DsbC/DsbG N-terminal domain-like"/>
    <property type="match status" value="1"/>
</dbReference>
<dbReference type="Proteomes" id="UP000224871">
    <property type="component" value="Unassembled WGS sequence"/>
</dbReference>
<evidence type="ECO:0000256" key="4">
    <source>
        <dbReference type="ARBA" id="ARBA00022764"/>
    </source>
</evidence>
<keyword evidence="5" id="KW-1015">Disulfide bond</keyword>
<evidence type="ECO:0000313" key="12">
    <source>
        <dbReference type="Proteomes" id="UP000196435"/>
    </source>
</evidence>
<dbReference type="PANTHER" id="PTHR35272:SF3">
    <property type="entry name" value="THIOL:DISULFIDE INTERCHANGE PROTEIN DSBC"/>
    <property type="match status" value="1"/>
</dbReference>
<evidence type="ECO:0000313" key="11">
    <source>
        <dbReference type="EMBL" id="SIP72661.1"/>
    </source>
</evidence>
<comment type="similarity">
    <text evidence="2 7">Belongs to the thioredoxin family. DsbC subfamily.</text>
</comment>
<dbReference type="PANTHER" id="PTHR35272">
    <property type="entry name" value="THIOL:DISULFIDE INTERCHANGE PROTEIN DSBC-RELATED"/>
    <property type="match status" value="1"/>
</dbReference>
<dbReference type="InterPro" id="IPR012336">
    <property type="entry name" value="Thioredoxin-like_fold"/>
</dbReference>
<name>A0A1N6MV12_9GAMM</name>
<dbReference type="EMBL" id="FTLG01000069">
    <property type="protein sequence ID" value="SIP72661.1"/>
    <property type="molecule type" value="Genomic_DNA"/>
</dbReference>
<reference evidence="11" key="1">
    <citation type="submission" date="2016-12" db="EMBL/GenBank/DDBJ databases">
        <authorList>
            <person name="Song W.-J."/>
            <person name="Kurnit D.M."/>
        </authorList>
    </citation>
    <scope>NUCLEOTIDE SEQUENCE [LARGE SCALE GENOMIC DNA]</scope>
    <source>
        <strain evidence="11">HGB1681</strain>
    </source>
</reference>
<dbReference type="Gene3D" id="3.40.30.10">
    <property type="entry name" value="Glutaredoxin"/>
    <property type="match status" value="1"/>
</dbReference>
<evidence type="ECO:0000256" key="2">
    <source>
        <dbReference type="ARBA" id="ARBA00009813"/>
    </source>
</evidence>
<feature type="signal peptide" evidence="7">
    <location>
        <begin position="1"/>
        <end position="21"/>
    </location>
</feature>
<dbReference type="InterPro" id="IPR017937">
    <property type="entry name" value="Thioredoxin_CS"/>
</dbReference>
<keyword evidence="10" id="KW-0413">Isomerase</keyword>
<evidence type="ECO:0000256" key="1">
    <source>
        <dbReference type="ARBA" id="ARBA00004418"/>
    </source>
</evidence>
<evidence type="ECO:0000259" key="9">
    <source>
        <dbReference type="Pfam" id="PF13098"/>
    </source>
</evidence>
<gene>
    <name evidence="11" type="primary">dsbC</name>
    <name evidence="10" type="ORF">Xinn_02610</name>
    <name evidence="11" type="ORF">XIS1_1600018</name>
</gene>
<dbReference type="Proteomes" id="UP000196435">
    <property type="component" value="Unassembled WGS sequence"/>
</dbReference>
<evidence type="ECO:0000256" key="5">
    <source>
        <dbReference type="ARBA" id="ARBA00023157"/>
    </source>
</evidence>
<protein>
    <recommendedName>
        <fullName evidence="7">Thiol:disulfide interchange protein</fullName>
    </recommendedName>
</protein>
<keyword evidence="3 7" id="KW-0732">Signal</keyword>
<accession>A0A1N6MV12</accession>
<evidence type="ECO:0000256" key="7">
    <source>
        <dbReference type="RuleBase" id="RU364038"/>
    </source>
</evidence>
<dbReference type="InterPro" id="IPR009094">
    <property type="entry name" value="DiS-bond_isomerase_DsbC/G_N_sf"/>
</dbReference>
<dbReference type="EMBL" id="NIBU01000032">
    <property type="protein sequence ID" value="PHM33256.1"/>
    <property type="molecule type" value="Genomic_DNA"/>
</dbReference>
<dbReference type="CDD" id="cd03020">
    <property type="entry name" value="DsbA_DsbC_DsbG"/>
    <property type="match status" value="1"/>
</dbReference>
<comment type="function">
    <text evidence="7">Required for disulfide bond formation in some periplasmic proteins. Acts by transferring its disulfide bond to other proteins and is reduced in the process.</text>
</comment>
<dbReference type="Gene3D" id="3.10.450.70">
    <property type="entry name" value="Disulphide bond isomerase, DsbC/G, N-terminal"/>
    <property type="match status" value="1"/>
</dbReference>
<keyword evidence="13" id="KW-1185">Reference proteome</keyword>
<evidence type="ECO:0000256" key="3">
    <source>
        <dbReference type="ARBA" id="ARBA00022729"/>
    </source>
</evidence>
<dbReference type="Pfam" id="PF13098">
    <property type="entry name" value="Thioredoxin_2"/>
    <property type="match status" value="1"/>
</dbReference>
<reference evidence="10 13" key="3">
    <citation type="journal article" date="2017" name="Nat. Microbiol.">
        <title>Natural product diversity associated with the nematode symbionts Photorhabdus and Xenorhabdus.</title>
        <authorList>
            <person name="Tobias N.J."/>
            <person name="Wolff H."/>
            <person name="Djahanschiri B."/>
            <person name="Grundmann F."/>
            <person name="Kronenwerth M."/>
            <person name="Shi Y.M."/>
            <person name="Simonyi S."/>
            <person name="Grun P."/>
            <person name="Shapiro-Ilan D."/>
            <person name="Pidot S.J."/>
            <person name="Stinear T.P."/>
            <person name="Ebersberger I."/>
            <person name="Bode H.B."/>
        </authorList>
    </citation>
    <scope>NUCLEOTIDE SEQUENCE [LARGE SCALE GENOMIC DNA]</scope>
    <source>
        <strain evidence="10 13">DSM 16336</strain>
    </source>
</reference>
<dbReference type="Pfam" id="PF10411">
    <property type="entry name" value="DsbC_N"/>
    <property type="match status" value="1"/>
</dbReference>
<organism evidence="11 12">
    <name type="scientific">Xenorhabdus innexi</name>
    <dbReference type="NCBI Taxonomy" id="290109"/>
    <lineage>
        <taxon>Bacteria</taxon>
        <taxon>Pseudomonadati</taxon>
        <taxon>Pseudomonadota</taxon>
        <taxon>Gammaproteobacteria</taxon>
        <taxon>Enterobacterales</taxon>
        <taxon>Morganellaceae</taxon>
        <taxon>Xenorhabdus</taxon>
    </lineage>
</organism>
<feature type="domain" description="Disulphide bond isomerase DsbC/G N-terminal" evidence="8">
    <location>
        <begin position="19"/>
        <end position="79"/>
    </location>
</feature>
<dbReference type="InterPro" id="IPR051470">
    <property type="entry name" value="Thiol:disulfide_interchange"/>
</dbReference>
<proteinExistence type="inferred from homology"/>
<comment type="subcellular location">
    <subcellularLocation>
        <location evidence="1 7">Periplasm</location>
    </subcellularLocation>
</comment>
<keyword evidence="6 7" id="KW-0676">Redox-active center</keyword>
<evidence type="ECO:0000313" key="13">
    <source>
        <dbReference type="Proteomes" id="UP000224871"/>
    </source>
</evidence>
<evidence type="ECO:0000313" key="10">
    <source>
        <dbReference type="EMBL" id="PHM33256.1"/>
    </source>
</evidence>
<reference evidence="12" key="2">
    <citation type="submission" date="2016-12" db="EMBL/GenBank/DDBJ databases">
        <authorList>
            <person name="Gaudriault S."/>
        </authorList>
    </citation>
    <scope>NUCLEOTIDE SEQUENCE [LARGE SCALE GENOMIC DNA]</scope>
    <source>
        <strain evidence="12">HGB1681 (deposited as PTA-6826 in the American Type Culture Collection)</strain>
    </source>
</reference>
<dbReference type="GO" id="GO:0016853">
    <property type="term" value="F:isomerase activity"/>
    <property type="evidence" value="ECO:0007669"/>
    <property type="project" value="UniProtKB-KW"/>
</dbReference>
<dbReference type="RefSeq" id="WP_086955950.1">
    <property type="nucleotide sequence ID" value="NZ_CAWNQC010000229.1"/>
</dbReference>